<gene>
    <name evidence="2" type="ORF">E0F88_32235</name>
</gene>
<accession>A0A4R5D9T4</accession>
<keyword evidence="1" id="KW-1133">Transmembrane helix</keyword>
<feature type="transmembrane region" description="Helical" evidence="1">
    <location>
        <begin position="197"/>
        <end position="219"/>
    </location>
</feature>
<keyword evidence="1" id="KW-0472">Membrane</keyword>
<reference evidence="2 3" key="1">
    <citation type="submission" date="2019-03" db="EMBL/GenBank/DDBJ databases">
        <title>Dyadobacter AR-3-6 sp. nov., isolated from arctic soil.</title>
        <authorList>
            <person name="Chaudhary D.K."/>
        </authorList>
    </citation>
    <scope>NUCLEOTIDE SEQUENCE [LARGE SCALE GENOMIC DNA]</scope>
    <source>
        <strain evidence="2 3">AR-3-6</strain>
    </source>
</reference>
<name>A0A4R5D9T4_9BACT</name>
<evidence type="ECO:0000256" key="1">
    <source>
        <dbReference type="SAM" id="Phobius"/>
    </source>
</evidence>
<evidence type="ECO:0000313" key="3">
    <source>
        <dbReference type="Proteomes" id="UP000294850"/>
    </source>
</evidence>
<dbReference type="RefSeq" id="WP_131962706.1">
    <property type="nucleotide sequence ID" value="NZ_SMFL01000024.1"/>
</dbReference>
<keyword evidence="3" id="KW-1185">Reference proteome</keyword>
<dbReference type="Proteomes" id="UP000294850">
    <property type="component" value="Unassembled WGS sequence"/>
</dbReference>
<organism evidence="2 3">
    <name type="scientific">Dyadobacter psychrotolerans</name>
    <dbReference type="NCBI Taxonomy" id="2541721"/>
    <lineage>
        <taxon>Bacteria</taxon>
        <taxon>Pseudomonadati</taxon>
        <taxon>Bacteroidota</taxon>
        <taxon>Cytophagia</taxon>
        <taxon>Cytophagales</taxon>
        <taxon>Spirosomataceae</taxon>
        <taxon>Dyadobacter</taxon>
    </lineage>
</organism>
<comment type="caution">
    <text evidence="2">The sequence shown here is derived from an EMBL/GenBank/DDBJ whole genome shotgun (WGS) entry which is preliminary data.</text>
</comment>
<proteinExistence type="predicted"/>
<feature type="transmembrane region" description="Helical" evidence="1">
    <location>
        <begin position="116"/>
        <end position="140"/>
    </location>
</feature>
<sequence length="293" mass="32896">MTNFSDTMASIADFYGINDLFKRPTNQPSSILTSPPNSRGATLEGLRLNYRYTQNVSEEHLKTIQELVSDEDSRHSSIETKISNVVTQAGLVFSITAVIAPFFNDTINGQSLGVKILVLFFFVLAFLAYVVSILFATQIFGVNKFIYIKTSPASVIDSGATYEDVISKRVRDLIFQHGENKVVNNKKASILIYANRWFVSGFVLSGLLTGIITVSLVFVDKPNEREKELVQLLKSLDIRLHNAESILTQQQFMALAAQDSVTGRNIKRIFQSNKATFDSIRHEFVKLKTQIRK</sequence>
<dbReference type="AlphaFoldDB" id="A0A4R5D9T4"/>
<dbReference type="EMBL" id="SMFL01000024">
    <property type="protein sequence ID" value="TDE08700.1"/>
    <property type="molecule type" value="Genomic_DNA"/>
</dbReference>
<evidence type="ECO:0000313" key="2">
    <source>
        <dbReference type="EMBL" id="TDE08700.1"/>
    </source>
</evidence>
<protein>
    <submittedName>
        <fullName evidence="2">Uncharacterized protein</fullName>
    </submittedName>
</protein>
<feature type="transmembrane region" description="Helical" evidence="1">
    <location>
        <begin position="85"/>
        <end position="104"/>
    </location>
</feature>
<keyword evidence="1" id="KW-0812">Transmembrane</keyword>